<organism evidence="2 3">
    <name type="scientific">Aedes albopictus</name>
    <name type="common">Asian tiger mosquito</name>
    <name type="synonym">Stegomyia albopicta</name>
    <dbReference type="NCBI Taxonomy" id="7160"/>
    <lineage>
        <taxon>Eukaryota</taxon>
        <taxon>Metazoa</taxon>
        <taxon>Ecdysozoa</taxon>
        <taxon>Arthropoda</taxon>
        <taxon>Hexapoda</taxon>
        <taxon>Insecta</taxon>
        <taxon>Pterygota</taxon>
        <taxon>Neoptera</taxon>
        <taxon>Endopterygota</taxon>
        <taxon>Diptera</taxon>
        <taxon>Nematocera</taxon>
        <taxon>Culicoidea</taxon>
        <taxon>Culicidae</taxon>
        <taxon>Culicinae</taxon>
        <taxon>Aedini</taxon>
        <taxon>Aedes</taxon>
        <taxon>Stegomyia</taxon>
    </lineage>
</organism>
<dbReference type="PANTHER" id="PTHR33198">
    <property type="entry name" value="ANK_REP_REGION DOMAIN-CONTAINING PROTEIN-RELATED"/>
    <property type="match status" value="1"/>
</dbReference>
<evidence type="ECO:0000256" key="1">
    <source>
        <dbReference type="SAM" id="MobiDB-lite"/>
    </source>
</evidence>
<evidence type="ECO:0000313" key="2">
    <source>
        <dbReference type="EnsemblMetazoa" id="AALFPA23_025289.P37729"/>
    </source>
</evidence>
<dbReference type="InterPro" id="IPR036875">
    <property type="entry name" value="Znf_CCHC_sf"/>
</dbReference>
<feature type="compositionally biased region" description="Basic and acidic residues" evidence="1">
    <location>
        <begin position="244"/>
        <end position="253"/>
    </location>
</feature>
<dbReference type="GeneID" id="109433146"/>
<name>A0ABM2A7W1_AEDAL</name>
<feature type="compositionally biased region" description="Polar residues" evidence="1">
    <location>
        <begin position="332"/>
        <end position="341"/>
    </location>
</feature>
<accession>A0ABM2A7W1</accession>
<protein>
    <recommendedName>
        <fullName evidence="4">CCHC-type domain-containing protein</fullName>
    </recommendedName>
</protein>
<reference evidence="2" key="2">
    <citation type="submission" date="2025-05" db="UniProtKB">
        <authorList>
            <consortium name="EnsemblMetazoa"/>
        </authorList>
    </citation>
    <scope>IDENTIFICATION</scope>
    <source>
        <strain evidence="2">Foshan</strain>
    </source>
</reference>
<reference evidence="3" key="1">
    <citation type="journal article" date="2015" name="Proc. Natl. Acad. Sci. U.S.A.">
        <title>Genome sequence of the Asian Tiger mosquito, Aedes albopictus, reveals insights into its biology, genetics, and evolution.</title>
        <authorList>
            <person name="Chen X.G."/>
            <person name="Jiang X."/>
            <person name="Gu J."/>
            <person name="Xu M."/>
            <person name="Wu Y."/>
            <person name="Deng Y."/>
            <person name="Zhang C."/>
            <person name="Bonizzoni M."/>
            <person name="Dermauw W."/>
            <person name="Vontas J."/>
            <person name="Armbruster P."/>
            <person name="Huang X."/>
            <person name="Yang Y."/>
            <person name="Zhang H."/>
            <person name="He W."/>
            <person name="Peng H."/>
            <person name="Liu Y."/>
            <person name="Wu K."/>
            <person name="Chen J."/>
            <person name="Lirakis M."/>
            <person name="Topalis P."/>
            <person name="Van Leeuwen T."/>
            <person name="Hall A.B."/>
            <person name="Jiang X."/>
            <person name="Thorpe C."/>
            <person name="Mueller R.L."/>
            <person name="Sun C."/>
            <person name="Waterhouse R.M."/>
            <person name="Yan G."/>
            <person name="Tu Z.J."/>
            <person name="Fang X."/>
            <person name="James A.A."/>
        </authorList>
    </citation>
    <scope>NUCLEOTIDE SEQUENCE [LARGE SCALE GENOMIC DNA]</scope>
    <source>
        <strain evidence="3">Foshan</strain>
    </source>
</reference>
<sequence length="341" mass="39437">MAQSAINTTLEPFRKGNSFGDWVERLGFFFDMNKIPDEEKRAHFITLSGPIIFRELKLLYPNSNLAEVPYEEMITKLKARLDKTESDLVQRLKFNVRIQQPDESLEDFVLSVKLQAEFCNFENFKKMADRIVARIRDRALQQRLLNEEKLTLETAEKLIATWEIARNNAKNMDYGNTADQIASMKAKGFPGSRLNNLAATLQLVARTNRGNRDDERNRGPVKSRLGHAPYQRGQWKSKQWQSGRRSDQEERNRSSTRPDYSQIVCDFCGVQGHIRRKCFKLKNMHRDAVNLVTPNTSASNPDEYLSELVNRMQTETDSENEDDGSNWKRSNRSTSRTAAHQ</sequence>
<evidence type="ECO:0008006" key="4">
    <source>
        <dbReference type="Google" id="ProtNLM"/>
    </source>
</evidence>
<dbReference type="SUPFAM" id="SSF57756">
    <property type="entry name" value="Retrovirus zinc finger-like domains"/>
    <property type="match status" value="1"/>
</dbReference>
<evidence type="ECO:0000313" key="3">
    <source>
        <dbReference type="Proteomes" id="UP000069940"/>
    </source>
</evidence>
<feature type="compositionally biased region" description="Polar residues" evidence="1">
    <location>
        <begin position="234"/>
        <end position="243"/>
    </location>
</feature>
<keyword evidence="3" id="KW-1185">Reference proteome</keyword>
<dbReference type="RefSeq" id="XP_029734269.2">
    <property type="nucleotide sequence ID" value="XM_029878409.2"/>
</dbReference>
<dbReference type="PANTHER" id="PTHR33198:SF19">
    <property type="entry name" value="CCHC-TYPE DOMAIN-CONTAINING PROTEIN"/>
    <property type="match status" value="1"/>
</dbReference>
<proteinExistence type="predicted"/>
<dbReference type="EnsemblMetazoa" id="AALFPA23_025289.R37729">
    <property type="protein sequence ID" value="AALFPA23_025289.P37729"/>
    <property type="gene ID" value="AALFPA23_025289"/>
</dbReference>
<feature type="region of interest" description="Disordered" evidence="1">
    <location>
        <begin position="310"/>
        <end position="341"/>
    </location>
</feature>
<dbReference type="Proteomes" id="UP000069940">
    <property type="component" value="Unassembled WGS sequence"/>
</dbReference>
<feature type="region of interest" description="Disordered" evidence="1">
    <location>
        <begin position="205"/>
        <end position="258"/>
    </location>
</feature>